<dbReference type="PROSITE" id="PS50082">
    <property type="entry name" value="WD_REPEATS_2"/>
    <property type="match status" value="3"/>
</dbReference>
<dbReference type="PANTHER" id="PTHR19877:SF13">
    <property type="entry name" value="SERINE-THREONINE KINASE RECEPTOR-ASSOCIATED PROTEIN"/>
    <property type="match status" value="1"/>
</dbReference>
<evidence type="ECO:0000256" key="6">
    <source>
        <dbReference type="ARBA" id="ARBA00040390"/>
    </source>
</evidence>
<feature type="repeat" description="WD" evidence="7">
    <location>
        <begin position="56"/>
        <end position="97"/>
    </location>
</feature>
<dbReference type="GO" id="GO:0032797">
    <property type="term" value="C:SMN complex"/>
    <property type="evidence" value="ECO:0007669"/>
    <property type="project" value="TreeGrafter"/>
</dbReference>
<organism evidence="8 9">
    <name type="scientific">Trichobilharzia regenti</name>
    <name type="common">Nasal bird schistosome</name>
    <dbReference type="NCBI Taxonomy" id="157069"/>
    <lineage>
        <taxon>Eukaryota</taxon>
        <taxon>Metazoa</taxon>
        <taxon>Spiralia</taxon>
        <taxon>Lophotrochozoa</taxon>
        <taxon>Platyhelminthes</taxon>
        <taxon>Trematoda</taxon>
        <taxon>Digenea</taxon>
        <taxon>Strigeidida</taxon>
        <taxon>Schistosomatoidea</taxon>
        <taxon>Schistosomatidae</taxon>
        <taxon>Trichobilharzia</taxon>
    </lineage>
</organism>
<dbReference type="SUPFAM" id="SSF50978">
    <property type="entry name" value="WD40 repeat-like"/>
    <property type="match status" value="1"/>
</dbReference>
<protein>
    <recommendedName>
        <fullName evidence="6">Serine-threonine kinase receptor-associated protein</fullName>
    </recommendedName>
</protein>
<dbReference type="Gene3D" id="2.130.10.10">
    <property type="entry name" value="YVTN repeat-like/Quinoprotein amine dehydrogenase"/>
    <property type="match status" value="1"/>
</dbReference>
<dbReference type="PROSITE" id="PS50294">
    <property type="entry name" value="WD_REPEATS_REGION"/>
    <property type="match status" value="3"/>
</dbReference>
<accession>A0AA85JDI7</accession>
<sequence>MAVLKQSPILCRGHTRPVIDLSFSSKYAVDNLLLTASKDCKAILRLGDTGDWVGTFLGHDGAVWSCAFDLHADKVATGSADFSAKIWCVNTGKELNSIPHDHIVRCVEFNKTDCGSMLLTADNSKKISIYDVNCPLSPLSVFVGHEETIYRVVWCHGDSLVLSVSGDKTIRLWDRRDLCSKPVSTYLWSKQKSDPVTDIQLHMPPDSENLSDILVACGKSVFAYYFDWRKISLRTQAPEPDVAFNLPCSVNTVSRHPFEEFFVCGGEDHCIYRLELETGEVLETCKGHFGPVHRVKFSANGELFASCSEDGTLRLWQTSVGSDYGLWKLVVPNQTTGADDTCTTKTTLEAIVNGQSVTSLPDT</sequence>
<reference evidence="9" key="2">
    <citation type="submission" date="2023-11" db="UniProtKB">
        <authorList>
            <consortium name="WormBaseParasite"/>
        </authorList>
    </citation>
    <scope>IDENTIFICATION</scope>
</reference>
<evidence type="ECO:0000256" key="4">
    <source>
        <dbReference type="ARBA" id="ARBA00023187"/>
    </source>
</evidence>
<keyword evidence="2" id="KW-0507">mRNA processing</keyword>
<dbReference type="InterPro" id="IPR001680">
    <property type="entry name" value="WD40_rpt"/>
</dbReference>
<feature type="repeat" description="WD" evidence="7">
    <location>
        <begin position="285"/>
        <end position="317"/>
    </location>
</feature>
<dbReference type="InterPro" id="IPR015943">
    <property type="entry name" value="WD40/YVTN_repeat-like_dom_sf"/>
</dbReference>
<feature type="repeat" description="WD" evidence="7">
    <location>
        <begin position="142"/>
        <end position="174"/>
    </location>
</feature>
<evidence type="ECO:0000313" key="9">
    <source>
        <dbReference type="WBParaSite" id="TREG1_2500.1"/>
    </source>
</evidence>
<dbReference type="PRINTS" id="PR00320">
    <property type="entry name" value="GPROTEINBRPT"/>
</dbReference>
<evidence type="ECO:0000256" key="2">
    <source>
        <dbReference type="ARBA" id="ARBA00022664"/>
    </source>
</evidence>
<dbReference type="Proteomes" id="UP000050795">
    <property type="component" value="Unassembled WGS sequence"/>
</dbReference>
<evidence type="ECO:0000313" key="8">
    <source>
        <dbReference type="Proteomes" id="UP000050795"/>
    </source>
</evidence>
<dbReference type="AlphaFoldDB" id="A0AA85JDI7"/>
<dbReference type="Pfam" id="PF00400">
    <property type="entry name" value="WD40"/>
    <property type="match status" value="3"/>
</dbReference>
<evidence type="ECO:0000256" key="7">
    <source>
        <dbReference type="PROSITE-ProRule" id="PRU00221"/>
    </source>
</evidence>
<reference evidence="8" key="1">
    <citation type="submission" date="2022-06" db="EMBL/GenBank/DDBJ databases">
        <authorList>
            <person name="Berger JAMES D."/>
            <person name="Berger JAMES D."/>
        </authorList>
    </citation>
    <scope>NUCLEOTIDE SEQUENCE [LARGE SCALE GENOMIC DNA]</scope>
</reference>
<keyword evidence="4" id="KW-0508">mRNA splicing</keyword>
<dbReference type="GO" id="GO:0000387">
    <property type="term" value="P:spliceosomal snRNP assembly"/>
    <property type="evidence" value="ECO:0007669"/>
    <property type="project" value="TreeGrafter"/>
</dbReference>
<proteinExistence type="inferred from homology"/>
<dbReference type="SMART" id="SM00320">
    <property type="entry name" value="WD40"/>
    <property type="match status" value="6"/>
</dbReference>
<keyword evidence="3" id="KW-0677">Repeat</keyword>
<evidence type="ECO:0000256" key="1">
    <source>
        <dbReference type="ARBA" id="ARBA00022574"/>
    </source>
</evidence>
<name>A0AA85JDI7_TRIRE</name>
<dbReference type="GO" id="GO:0003723">
    <property type="term" value="F:RNA binding"/>
    <property type="evidence" value="ECO:0007669"/>
    <property type="project" value="TreeGrafter"/>
</dbReference>
<dbReference type="PANTHER" id="PTHR19877">
    <property type="entry name" value="EUKARYOTIC TRANSLATION INITIATION FACTOR 3 SUBUNIT I"/>
    <property type="match status" value="1"/>
</dbReference>
<dbReference type="InterPro" id="IPR020472">
    <property type="entry name" value="WD40_PAC1"/>
</dbReference>
<evidence type="ECO:0000256" key="5">
    <source>
        <dbReference type="ARBA" id="ARBA00038394"/>
    </source>
</evidence>
<dbReference type="InterPro" id="IPR036322">
    <property type="entry name" value="WD40_repeat_dom_sf"/>
</dbReference>
<evidence type="ECO:0000256" key="3">
    <source>
        <dbReference type="ARBA" id="ARBA00022737"/>
    </source>
</evidence>
<comment type="similarity">
    <text evidence="5">Belongs to the WD repeat STRAP family.</text>
</comment>
<dbReference type="WBParaSite" id="TREG1_2500.1">
    <property type="protein sequence ID" value="TREG1_2500.1"/>
    <property type="gene ID" value="TREG1_2500"/>
</dbReference>
<keyword evidence="1 7" id="KW-0853">WD repeat</keyword>
<keyword evidence="8" id="KW-1185">Reference proteome</keyword>